<keyword evidence="3" id="KW-1185">Reference proteome</keyword>
<gene>
    <name evidence="2" type="ORF">TEA_008773</name>
</gene>
<feature type="transmembrane region" description="Helical" evidence="1">
    <location>
        <begin position="90"/>
        <end position="114"/>
    </location>
</feature>
<comment type="caution">
    <text evidence="2">The sequence shown here is derived from an EMBL/GenBank/DDBJ whole genome shotgun (WGS) entry which is preliminary data.</text>
</comment>
<reference evidence="2 3" key="1">
    <citation type="journal article" date="2018" name="Proc. Natl. Acad. Sci. U.S.A.">
        <title>Draft genome sequence of Camellia sinensis var. sinensis provides insights into the evolution of the tea genome and tea quality.</title>
        <authorList>
            <person name="Wei C."/>
            <person name="Yang H."/>
            <person name="Wang S."/>
            <person name="Zhao J."/>
            <person name="Liu C."/>
            <person name="Gao L."/>
            <person name="Xia E."/>
            <person name="Lu Y."/>
            <person name="Tai Y."/>
            <person name="She G."/>
            <person name="Sun J."/>
            <person name="Cao H."/>
            <person name="Tong W."/>
            <person name="Gao Q."/>
            <person name="Li Y."/>
            <person name="Deng W."/>
            <person name="Jiang X."/>
            <person name="Wang W."/>
            <person name="Chen Q."/>
            <person name="Zhang S."/>
            <person name="Li H."/>
            <person name="Wu J."/>
            <person name="Wang P."/>
            <person name="Li P."/>
            <person name="Shi C."/>
            <person name="Zheng F."/>
            <person name="Jian J."/>
            <person name="Huang B."/>
            <person name="Shan D."/>
            <person name="Shi M."/>
            <person name="Fang C."/>
            <person name="Yue Y."/>
            <person name="Li F."/>
            <person name="Li D."/>
            <person name="Wei S."/>
            <person name="Han B."/>
            <person name="Jiang C."/>
            <person name="Yin Y."/>
            <person name="Xia T."/>
            <person name="Zhang Z."/>
            <person name="Bennetzen J.L."/>
            <person name="Zhao S."/>
            <person name="Wan X."/>
        </authorList>
    </citation>
    <scope>NUCLEOTIDE SEQUENCE [LARGE SCALE GENOMIC DNA]</scope>
    <source>
        <strain evidence="3">cv. Shuchazao</strain>
        <tissue evidence="2">Leaf</tissue>
    </source>
</reference>
<keyword evidence="1" id="KW-0472">Membrane</keyword>
<dbReference type="Proteomes" id="UP000306102">
    <property type="component" value="Unassembled WGS sequence"/>
</dbReference>
<evidence type="ECO:0000313" key="2">
    <source>
        <dbReference type="EMBL" id="THG14447.1"/>
    </source>
</evidence>
<dbReference type="PANTHER" id="PTHR35278">
    <property type="entry name" value="TRANSMEMBRANE PROTEIN-RELATED"/>
    <property type="match status" value="1"/>
</dbReference>
<protein>
    <submittedName>
        <fullName evidence="2">Uncharacterized protein</fullName>
    </submittedName>
</protein>
<proteinExistence type="predicted"/>
<evidence type="ECO:0000313" key="3">
    <source>
        <dbReference type="Proteomes" id="UP000306102"/>
    </source>
</evidence>
<dbReference type="EMBL" id="SDRB02005341">
    <property type="protein sequence ID" value="THG14447.1"/>
    <property type="molecule type" value="Genomic_DNA"/>
</dbReference>
<accession>A0A4V6RYJ8</accession>
<dbReference type="AlphaFoldDB" id="A0A4V6RYJ8"/>
<keyword evidence="1" id="KW-0812">Transmembrane</keyword>
<keyword evidence="1" id="KW-1133">Transmembrane helix</keyword>
<feature type="transmembrane region" description="Helical" evidence="1">
    <location>
        <begin position="54"/>
        <end position="75"/>
    </location>
</feature>
<dbReference type="PANTHER" id="PTHR35278:SF1">
    <property type="entry name" value="F8K7.16"/>
    <property type="match status" value="1"/>
</dbReference>
<name>A0A4V6RYJ8_CAMSN</name>
<evidence type="ECO:0000256" key="1">
    <source>
        <dbReference type="SAM" id="Phobius"/>
    </source>
</evidence>
<organism evidence="2 3">
    <name type="scientific">Camellia sinensis var. sinensis</name>
    <name type="common">China tea</name>
    <dbReference type="NCBI Taxonomy" id="542762"/>
    <lineage>
        <taxon>Eukaryota</taxon>
        <taxon>Viridiplantae</taxon>
        <taxon>Streptophyta</taxon>
        <taxon>Embryophyta</taxon>
        <taxon>Tracheophyta</taxon>
        <taxon>Spermatophyta</taxon>
        <taxon>Magnoliopsida</taxon>
        <taxon>eudicotyledons</taxon>
        <taxon>Gunneridae</taxon>
        <taxon>Pentapetalae</taxon>
        <taxon>asterids</taxon>
        <taxon>Ericales</taxon>
        <taxon>Theaceae</taxon>
        <taxon>Camellia</taxon>
    </lineage>
</organism>
<sequence length="237" mass="27632">MGNVIGSFLSGVGNVINNLLGSPLNFLSGKSCSSACGSTWDFICYIENFCVAHLLKLAMVSVLFYFVLLFLYSLYKLGVCRCFARTLCKTVWACFATCFFTVEHGCTFLCYKLPKLKRKYRKRRRDIKRFNSSSTDEEDRTFPYHVPRHMEDKRSLSRHWKDYRGDHLRRSLRPRSHRVRVGIRGDSVHVNKRNSMKYGHHGRTVHDIRVTRTSQFAQKGANYKGSTRRMRRKVKVP</sequence>